<name>A0A2P6VS48_9CHLO</name>
<organism evidence="6 7">
    <name type="scientific">Micractinium conductrix</name>
    <dbReference type="NCBI Taxonomy" id="554055"/>
    <lineage>
        <taxon>Eukaryota</taxon>
        <taxon>Viridiplantae</taxon>
        <taxon>Chlorophyta</taxon>
        <taxon>core chlorophytes</taxon>
        <taxon>Trebouxiophyceae</taxon>
        <taxon>Chlorellales</taxon>
        <taxon>Chlorellaceae</taxon>
        <taxon>Chlorella clade</taxon>
        <taxon>Micractinium</taxon>
    </lineage>
</organism>
<protein>
    <submittedName>
        <fullName evidence="6">Transferase mitochondrial</fullName>
    </submittedName>
</protein>
<dbReference type="OrthoDB" id="191995at2759"/>
<dbReference type="SUPFAM" id="SSF103025">
    <property type="entry name" value="Folate-binding domain"/>
    <property type="match status" value="1"/>
</dbReference>
<feature type="region of interest" description="Disordered" evidence="4">
    <location>
        <begin position="175"/>
        <end position="210"/>
    </location>
</feature>
<evidence type="ECO:0000313" key="6">
    <source>
        <dbReference type="EMBL" id="PSC76928.1"/>
    </source>
</evidence>
<proteinExistence type="predicted"/>
<dbReference type="InterPro" id="IPR045179">
    <property type="entry name" value="YgfZ/GcvT"/>
</dbReference>
<evidence type="ECO:0000259" key="5">
    <source>
        <dbReference type="Pfam" id="PF25455"/>
    </source>
</evidence>
<reference evidence="6 7" key="1">
    <citation type="journal article" date="2018" name="Plant J.">
        <title>Genome sequences of Chlorella sorokiniana UTEX 1602 and Micractinium conductrix SAG 241.80: implications to maltose excretion by a green alga.</title>
        <authorList>
            <person name="Arriola M.B."/>
            <person name="Velmurugan N."/>
            <person name="Zhang Y."/>
            <person name="Plunkett M.H."/>
            <person name="Hondzo H."/>
            <person name="Barney B.M."/>
        </authorList>
    </citation>
    <scope>NUCLEOTIDE SEQUENCE [LARGE SCALE GENOMIC DNA]</scope>
    <source>
        <strain evidence="6 7">SAG 241.80</strain>
    </source>
</reference>
<keyword evidence="2" id="KW-0809">Transit peptide</keyword>
<dbReference type="AlphaFoldDB" id="A0A2P6VS48"/>
<dbReference type="NCBIfam" id="TIGR03317">
    <property type="entry name" value="ygfZ_signature"/>
    <property type="match status" value="1"/>
</dbReference>
<evidence type="ECO:0000256" key="4">
    <source>
        <dbReference type="SAM" id="MobiDB-lite"/>
    </source>
</evidence>
<dbReference type="InterPro" id="IPR057460">
    <property type="entry name" value="CAF17_C"/>
</dbReference>
<keyword evidence="6" id="KW-0808">Transferase</keyword>
<dbReference type="Proteomes" id="UP000239649">
    <property type="component" value="Unassembled WGS sequence"/>
</dbReference>
<feature type="compositionally biased region" description="Low complexity" evidence="4">
    <location>
        <begin position="195"/>
        <end position="210"/>
    </location>
</feature>
<sequence length="405" mass="41550">MLPGRSVGALARLLGRAGPHSRGLATGGEGALQEACLENRGVIRLAGAGLVHFLQGLVTNDVSGLEAPGAPPQYAAILNAQGRYLHDLFLHRTQDADPVVLVDTDAAGKQDLLRLLKRYRLRQKLEIDDASAEYKVSARFAGTPAALAAQAPPGWAPDPRLWQLGLRAVLPAEASSSAGSSGGSGGEPSSGGGSSEQVSSSSSSSGVSSSGWQEHRRWRMLFGVAEGDSEIPSGEVIPLEFNIDGLHGISFTKGCYVGQELMARTHFKGVVRKRLMPCIAVPAGAGSALMHQLEAAGAAAPAAALAAADADDGGSTAAAAVLAGTAVYAEQPGGGRKQVGVVRVAEGSLGLVVLRLAAVEAARATAQPLTLGEGPAVVELCPWRPDWWPDSWGREEAAASAADSN</sequence>
<keyword evidence="3" id="KW-0496">Mitochondrion</keyword>
<keyword evidence="7" id="KW-1185">Reference proteome</keyword>
<feature type="domain" description="CAF17 C-terminal" evidence="5">
    <location>
        <begin position="272"/>
        <end position="389"/>
    </location>
</feature>
<gene>
    <name evidence="6" type="primary">g284</name>
    <name evidence="6" type="ORF">C2E20_0284</name>
</gene>
<dbReference type="GO" id="GO:0005759">
    <property type="term" value="C:mitochondrial matrix"/>
    <property type="evidence" value="ECO:0007669"/>
    <property type="project" value="TreeGrafter"/>
</dbReference>
<evidence type="ECO:0000256" key="1">
    <source>
        <dbReference type="ARBA" id="ARBA00004173"/>
    </source>
</evidence>
<dbReference type="Gene3D" id="3.30.1360.120">
    <property type="entry name" value="Probable tRNA modification gtpase trme, domain 1"/>
    <property type="match status" value="1"/>
</dbReference>
<feature type="compositionally biased region" description="Gly residues" evidence="4">
    <location>
        <begin position="180"/>
        <end position="194"/>
    </location>
</feature>
<dbReference type="PANTHER" id="PTHR22602">
    <property type="entry name" value="TRANSFERASE CAF17, MITOCHONDRIAL-RELATED"/>
    <property type="match status" value="1"/>
</dbReference>
<accession>A0A2P6VS48</accession>
<evidence type="ECO:0000313" key="7">
    <source>
        <dbReference type="Proteomes" id="UP000239649"/>
    </source>
</evidence>
<comment type="caution">
    <text evidence="6">The sequence shown here is derived from an EMBL/GenBank/DDBJ whole genome shotgun (WGS) entry which is preliminary data.</text>
</comment>
<comment type="subcellular location">
    <subcellularLocation>
        <location evidence="1">Mitochondrion</location>
    </subcellularLocation>
</comment>
<dbReference type="STRING" id="554055.A0A2P6VS48"/>
<dbReference type="PANTHER" id="PTHR22602:SF0">
    <property type="entry name" value="TRANSFERASE CAF17, MITOCHONDRIAL-RELATED"/>
    <property type="match status" value="1"/>
</dbReference>
<dbReference type="EMBL" id="LHPF02000001">
    <property type="protein sequence ID" value="PSC76928.1"/>
    <property type="molecule type" value="Genomic_DNA"/>
</dbReference>
<dbReference type="GO" id="GO:0016740">
    <property type="term" value="F:transferase activity"/>
    <property type="evidence" value="ECO:0007669"/>
    <property type="project" value="UniProtKB-KW"/>
</dbReference>
<dbReference type="InterPro" id="IPR027266">
    <property type="entry name" value="TrmE/GcvT-like"/>
</dbReference>
<evidence type="ECO:0000256" key="2">
    <source>
        <dbReference type="ARBA" id="ARBA00022946"/>
    </source>
</evidence>
<dbReference type="GO" id="GO:0016226">
    <property type="term" value="P:iron-sulfur cluster assembly"/>
    <property type="evidence" value="ECO:0007669"/>
    <property type="project" value="TreeGrafter"/>
</dbReference>
<dbReference type="Pfam" id="PF25455">
    <property type="entry name" value="Beta-barrel_CAF17_C"/>
    <property type="match status" value="1"/>
</dbReference>
<dbReference type="InterPro" id="IPR017703">
    <property type="entry name" value="YgfZ/GCV_T_CS"/>
</dbReference>
<evidence type="ECO:0000256" key="3">
    <source>
        <dbReference type="ARBA" id="ARBA00023128"/>
    </source>
</evidence>